<dbReference type="AlphaFoldDB" id="A0A972GWZ8"/>
<dbReference type="EMBL" id="WHOD01000087">
    <property type="protein sequence ID" value="NOU96059.1"/>
    <property type="molecule type" value="Genomic_DNA"/>
</dbReference>
<dbReference type="Pfam" id="PF13797">
    <property type="entry name" value="Post_transc_reg"/>
    <property type="match status" value="1"/>
</dbReference>
<dbReference type="InterPro" id="IPR025716">
    <property type="entry name" value="Post-transcriptional_regulator"/>
</dbReference>
<evidence type="ECO:0008006" key="4">
    <source>
        <dbReference type="Google" id="ProtNLM"/>
    </source>
</evidence>
<reference evidence="2" key="1">
    <citation type="submission" date="2019-10" db="EMBL/GenBank/DDBJ databases">
        <title>Description of Paenibacillus glebae sp. nov.</title>
        <authorList>
            <person name="Carlier A."/>
            <person name="Qi S."/>
        </authorList>
    </citation>
    <scope>NUCLEOTIDE SEQUENCE</scope>
    <source>
        <strain evidence="2">LMG 31456</strain>
    </source>
</reference>
<gene>
    <name evidence="2" type="ORF">GC093_22950</name>
</gene>
<protein>
    <recommendedName>
        <fullName evidence="4">Post-transcriptional regulator</fullName>
    </recommendedName>
</protein>
<feature type="region of interest" description="Disordered" evidence="1">
    <location>
        <begin position="1"/>
        <end position="88"/>
    </location>
</feature>
<keyword evidence="3" id="KW-1185">Reference proteome</keyword>
<comment type="caution">
    <text evidence="2">The sequence shown here is derived from an EMBL/GenBank/DDBJ whole genome shotgun (WGS) entry which is preliminary data.</text>
</comment>
<feature type="compositionally biased region" description="Acidic residues" evidence="1">
    <location>
        <begin position="66"/>
        <end position="88"/>
    </location>
</feature>
<evidence type="ECO:0000313" key="3">
    <source>
        <dbReference type="Proteomes" id="UP000641588"/>
    </source>
</evidence>
<evidence type="ECO:0000313" key="2">
    <source>
        <dbReference type="EMBL" id="NOU96059.1"/>
    </source>
</evidence>
<name>A0A972GWZ8_9BACL</name>
<evidence type="ECO:0000256" key="1">
    <source>
        <dbReference type="SAM" id="MobiDB-lite"/>
    </source>
</evidence>
<accession>A0A972GWZ8</accession>
<dbReference type="Proteomes" id="UP000641588">
    <property type="component" value="Unassembled WGS sequence"/>
</dbReference>
<feature type="compositionally biased region" description="Basic and acidic residues" evidence="1">
    <location>
        <begin position="8"/>
        <end position="29"/>
    </location>
</feature>
<sequence length="172" mass="19775">MLFGRRLRQMDDESRKMDASEEVDEKRDFEELEQEEQTVAESTIHGKDSAVDSAAESETLNNEAVLQEEESVSEFEWTEQSEDGEAESEAVELTEIELNEVIANICTSKAEEFRMLGYEHVTGREVWECVSDKYKKTGVPKLHQIVNDILSLKVTSFMNWMTMSIYKSSPFN</sequence>
<organism evidence="2 3">
    <name type="scientific">Paenibacillus foliorum</name>
    <dbReference type="NCBI Taxonomy" id="2654974"/>
    <lineage>
        <taxon>Bacteria</taxon>
        <taxon>Bacillati</taxon>
        <taxon>Bacillota</taxon>
        <taxon>Bacilli</taxon>
        <taxon>Bacillales</taxon>
        <taxon>Paenibacillaceae</taxon>
        <taxon>Paenibacillus</taxon>
    </lineage>
</organism>
<proteinExistence type="predicted"/>